<feature type="transmembrane region" description="Helical" evidence="1">
    <location>
        <begin position="6"/>
        <end position="25"/>
    </location>
</feature>
<evidence type="ECO:0000256" key="1">
    <source>
        <dbReference type="SAM" id="Phobius"/>
    </source>
</evidence>
<keyword evidence="1" id="KW-0812">Transmembrane</keyword>
<keyword evidence="3" id="KW-1185">Reference proteome</keyword>
<dbReference type="Proteomes" id="UP000198393">
    <property type="component" value="Unassembled WGS sequence"/>
</dbReference>
<dbReference type="RefSeq" id="WP_089357434.1">
    <property type="nucleotide sequence ID" value="NZ_FZPD01000004.1"/>
</dbReference>
<sequence length="235" mass="27509">MKGYFWIFLKVLSILLVAVFIFRFIRKPNSEIEFRKAHIANEIGYDNFLENLSLILPEELSDYNENLIYKSESLLLFQAEFSDRIRIILHNKPEKEVQTIFPFLSENVNLHFQKLMNGGDGSIDQTELTFVNIEGFNKLLNEKEVCNSKSIIEEFFELRSLGGTPHEVLTDFESLNKTQHKRLASQYYNENSNLGDTIVMIRFKSEVDNKSRICQYGFLFDSCEVDKIQFTCLEE</sequence>
<evidence type="ECO:0000313" key="3">
    <source>
        <dbReference type="Proteomes" id="UP000198393"/>
    </source>
</evidence>
<keyword evidence="1" id="KW-0472">Membrane</keyword>
<proteinExistence type="predicted"/>
<gene>
    <name evidence="2" type="ORF">SAMN05421640_2751</name>
</gene>
<dbReference type="EMBL" id="FZPD01000004">
    <property type="protein sequence ID" value="SNT19004.1"/>
    <property type="molecule type" value="Genomic_DNA"/>
</dbReference>
<evidence type="ECO:0000313" key="2">
    <source>
        <dbReference type="EMBL" id="SNT19004.1"/>
    </source>
</evidence>
<organism evidence="2 3">
    <name type="scientific">Ekhidna lutea</name>
    <dbReference type="NCBI Taxonomy" id="447679"/>
    <lineage>
        <taxon>Bacteria</taxon>
        <taxon>Pseudomonadati</taxon>
        <taxon>Bacteroidota</taxon>
        <taxon>Cytophagia</taxon>
        <taxon>Cytophagales</taxon>
        <taxon>Reichenbachiellaceae</taxon>
        <taxon>Ekhidna</taxon>
    </lineage>
</organism>
<dbReference type="AlphaFoldDB" id="A0A239KP99"/>
<keyword evidence="1" id="KW-1133">Transmembrane helix</keyword>
<reference evidence="2 3" key="1">
    <citation type="submission" date="2017-06" db="EMBL/GenBank/DDBJ databases">
        <authorList>
            <person name="Kim H.J."/>
            <person name="Triplett B.A."/>
        </authorList>
    </citation>
    <scope>NUCLEOTIDE SEQUENCE [LARGE SCALE GENOMIC DNA]</scope>
    <source>
        <strain evidence="2 3">DSM 19307</strain>
    </source>
</reference>
<name>A0A239KP99_EKHLU</name>
<protein>
    <submittedName>
        <fullName evidence="2">Uncharacterized protein</fullName>
    </submittedName>
</protein>
<accession>A0A239KP99</accession>